<dbReference type="EMBL" id="HG793135">
    <property type="protein sequence ID" value="CRL18802.1"/>
    <property type="molecule type" value="Genomic_DNA"/>
</dbReference>
<keyword evidence="6 8" id="KW-0503">Monooxygenase</keyword>
<evidence type="ECO:0000256" key="5">
    <source>
        <dbReference type="ARBA" id="ARBA00023004"/>
    </source>
</evidence>
<dbReference type="PRINTS" id="PR00465">
    <property type="entry name" value="EP450IV"/>
</dbReference>
<evidence type="ECO:0000256" key="2">
    <source>
        <dbReference type="ARBA" id="ARBA00010617"/>
    </source>
</evidence>
<name>A0A0G4NXG3_PENC3</name>
<evidence type="ECO:0000256" key="3">
    <source>
        <dbReference type="ARBA" id="ARBA00022723"/>
    </source>
</evidence>
<dbReference type="GO" id="GO:0005506">
    <property type="term" value="F:iron ion binding"/>
    <property type="evidence" value="ECO:0007669"/>
    <property type="project" value="InterPro"/>
</dbReference>
<dbReference type="CDD" id="cd11041">
    <property type="entry name" value="CYP503A1-like"/>
    <property type="match status" value="1"/>
</dbReference>
<dbReference type="Proteomes" id="UP000053732">
    <property type="component" value="Unassembled WGS sequence"/>
</dbReference>
<keyword evidence="5 7" id="KW-0408">Iron</keyword>
<dbReference type="PROSITE" id="PS00086">
    <property type="entry name" value="CYTOCHROME_P450"/>
    <property type="match status" value="1"/>
</dbReference>
<evidence type="ECO:0000313" key="10">
    <source>
        <dbReference type="Proteomes" id="UP000053732"/>
    </source>
</evidence>
<protein>
    <submittedName>
        <fullName evidence="9">Cytochrome P450</fullName>
    </submittedName>
</protein>
<dbReference type="STRING" id="1429867.A0A0G4NXG3"/>
<dbReference type="InterPro" id="IPR002403">
    <property type="entry name" value="Cyt_P450_E_grp-IV"/>
</dbReference>
<dbReference type="GO" id="GO:0020037">
    <property type="term" value="F:heme binding"/>
    <property type="evidence" value="ECO:0007669"/>
    <property type="project" value="InterPro"/>
</dbReference>
<dbReference type="GO" id="GO:0016705">
    <property type="term" value="F:oxidoreductase activity, acting on paired donors, with incorporation or reduction of molecular oxygen"/>
    <property type="evidence" value="ECO:0007669"/>
    <property type="project" value="InterPro"/>
</dbReference>
<reference evidence="9 10" key="1">
    <citation type="journal article" date="2014" name="Nat. Commun.">
        <title>Multiple recent horizontal transfers of a large genomic region in cheese making fungi.</title>
        <authorList>
            <person name="Cheeseman K."/>
            <person name="Ropars J."/>
            <person name="Renault P."/>
            <person name="Dupont J."/>
            <person name="Gouzy J."/>
            <person name="Branca A."/>
            <person name="Abraham A.L."/>
            <person name="Ceppi M."/>
            <person name="Conseiller E."/>
            <person name="Debuchy R."/>
            <person name="Malagnac F."/>
            <person name="Goarin A."/>
            <person name="Silar P."/>
            <person name="Lacoste S."/>
            <person name="Sallet E."/>
            <person name="Bensimon A."/>
            <person name="Giraud T."/>
            <person name="Brygoo Y."/>
        </authorList>
    </citation>
    <scope>NUCLEOTIDE SEQUENCE [LARGE SCALE GENOMIC DNA]</scope>
    <source>
        <strain evidence="10">FM 013</strain>
    </source>
</reference>
<evidence type="ECO:0000256" key="1">
    <source>
        <dbReference type="ARBA" id="ARBA00001971"/>
    </source>
</evidence>
<accession>A0A0G4NXG3</accession>
<comment type="cofactor">
    <cofactor evidence="1 7">
        <name>heme</name>
        <dbReference type="ChEBI" id="CHEBI:30413"/>
    </cofactor>
</comment>
<sequence>MAVVFSSSPLDSHTHVDRHLVRRPFRDLENNVDMMDHLSRVLALVSQYHALGAAIALFACACAYALVAPRQPPKFPAPQLYDETGPIDLIALDKTIKEGFQNYKGKYFTLKEAHGETVILPTKFMEELKALPDDMLNLDDEIDERFLSEYSLFTTTSVGGRISTVVNSVKNELTKTLGNLMGDIHEEVVYSFQELIPPCNDWTELDIQSKLVRIVALVSGRIFVGLPMSRNQEYLDCIIEFTLNVFFAVPEIRAYPRLLRWTSRYLNTKVRAVHKSLATMRRLMAPIITDTKQQLEMGTGPHNMCAWNIKNSNQNERDSLNIQAQMQLATSMAAIHTTSMTVTNAIFDLAARPEYIQPLRDELQDLRAIEPLPYLDKTSMPKLRKLDSFLKESHRLSPISLLNMRRKIVQPITLHDGTMLQPGMHIAFPLHQISNDQDLWENPSQFDGFRFQKLRDLPGNESKYQFTATGTNNLDFGYGVHACPGRFFAANEIKMILVHLIDNFDFKFKGDIGRPDSLWTPGGYHPDPSVRVLLKRRLKA</sequence>
<dbReference type="AlphaFoldDB" id="A0A0G4NXG3"/>
<dbReference type="GO" id="GO:0004497">
    <property type="term" value="F:monooxygenase activity"/>
    <property type="evidence" value="ECO:0007669"/>
    <property type="project" value="UniProtKB-KW"/>
</dbReference>
<gene>
    <name evidence="9" type="ORF">PCAMFM013_S002g000672</name>
</gene>
<evidence type="ECO:0000256" key="8">
    <source>
        <dbReference type="RuleBase" id="RU000461"/>
    </source>
</evidence>
<dbReference type="InterPro" id="IPR036396">
    <property type="entry name" value="Cyt_P450_sf"/>
</dbReference>
<evidence type="ECO:0000256" key="7">
    <source>
        <dbReference type="PIRSR" id="PIRSR602403-1"/>
    </source>
</evidence>
<keyword evidence="7 8" id="KW-0349">Heme</keyword>
<comment type="similarity">
    <text evidence="2 8">Belongs to the cytochrome P450 family.</text>
</comment>
<dbReference type="PANTHER" id="PTHR46206:SF6">
    <property type="entry name" value="CYTOCHROME P450 MONOOXYGENASE AN1598-RELATED"/>
    <property type="match status" value="1"/>
</dbReference>
<evidence type="ECO:0000313" key="9">
    <source>
        <dbReference type="EMBL" id="CRL18802.1"/>
    </source>
</evidence>
<keyword evidence="3 7" id="KW-0479">Metal-binding</keyword>
<feature type="binding site" description="axial binding residue" evidence="7">
    <location>
        <position position="483"/>
    </location>
    <ligand>
        <name>heme</name>
        <dbReference type="ChEBI" id="CHEBI:30413"/>
    </ligand>
    <ligandPart>
        <name>Fe</name>
        <dbReference type="ChEBI" id="CHEBI:18248"/>
    </ligandPart>
</feature>
<evidence type="ECO:0000256" key="6">
    <source>
        <dbReference type="ARBA" id="ARBA00023033"/>
    </source>
</evidence>
<dbReference type="Pfam" id="PF00067">
    <property type="entry name" value="p450"/>
    <property type="match status" value="1"/>
</dbReference>
<keyword evidence="10" id="KW-1185">Reference proteome</keyword>
<dbReference type="InterPro" id="IPR017972">
    <property type="entry name" value="Cyt_P450_CS"/>
</dbReference>
<dbReference type="GO" id="GO:0043386">
    <property type="term" value="P:mycotoxin biosynthetic process"/>
    <property type="evidence" value="ECO:0007669"/>
    <property type="project" value="UniProtKB-ARBA"/>
</dbReference>
<dbReference type="InterPro" id="IPR001128">
    <property type="entry name" value="Cyt_P450"/>
</dbReference>
<evidence type="ECO:0000256" key="4">
    <source>
        <dbReference type="ARBA" id="ARBA00023002"/>
    </source>
</evidence>
<proteinExistence type="inferred from homology"/>
<dbReference type="Gene3D" id="1.10.630.10">
    <property type="entry name" value="Cytochrome P450"/>
    <property type="match status" value="1"/>
</dbReference>
<organism evidence="9 10">
    <name type="scientific">Penicillium camemberti (strain FM 013)</name>
    <dbReference type="NCBI Taxonomy" id="1429867"/>
    <lineage>
        <taxon>Eukaryota</taxon>
        <taxon>Fungi</taxon>
        <taxon>Dikarya</taxon>
        <taxon>Ascomycota</taxon>
        <taxon>Pezizomycotina</taxon>
        <taxon>Eurotiomycetes</taxon>
        <taxon>Eurotiomycetidae</taxon>
        <taxon>Eurotiales</taxon>
        <taxon>Aspergillaceae</taxon>
        <taxon>Penicillium</taxon>
    </lineage>
</organism>
<dbReference type="SUPFAM" id="SSF48264">
    <property type="entry name" value="Cytochrome P450"/>
    <property type="match status" value="1"/>
</dbReference>
<dbReference type="PANTHER" id="PTHR46206">
    <property type="entry name" value="CYTOCHROME P450"/>
    <property type="match status" value="1"/>
</dbReference>
<keyword evidence="4 8" id="KW-0560">Oxidoreductase</keyword>